<comment type="caution">
    <text evidence="1">The sequence shown here is derived from an EMBL/GenBank/DDBJ whole genome shotgun (WGS) entry which is preliminary data.</text>
</comment>
<accession>A0AA43G161</accession>
<dbReference type="RefSeq" id="WP_280534419.1">
    <property type="nucleotide sequence ID" value="NZ_JAKMYX010000080.1"/>
</dbReference>
<protein>
    <submittedName>
        <fullName evidence="1">Uncharacterized protein</fullName>
    </submittedName>
</protein>
<dbReference type="AlphaFoldDB" id="A0AA43G161"/>
<gene>
    <name evidence="1" type="ORF">L8R85_18210</name>
</gene>
<evidence type="ECO:0000313" key="2">
    <source>
        <dbReference type="Proteomes" id="UP001159663"/>
    </source>
</evidence>
<organism evidence="1 2">
    <name type="scientific">Vibrio splendidus</name>
    <dbReference type="NCBI Taxonomy" id="29497"/>
    <lineage>
        <taxon>Bacteria</taxon>
        <taxon>Pseudomonadati</taxon>
        <taxon>Pseudomonadota</taxon>
        <taxon>Gammaproteobacteria</taxon>
        <taxon>Vibrionales</taxon>
        <taxon>Vibrionaceae</taxon>
        <taxon>Vibrio</taxon>
    </lineage>
</organism>
<sequence length="52" mass="6019">MDIDEVINLLDERIETLNKRMESDSNNRPSHAAAINALFEFKQIITACHRFS</sequence>
<name>A0AA43G161_VIBSP</name>
<evidence type="ECO:0000313" key="1">
    <source>
        <dbReference type="EMBL" id="MDH5922963.1"/>
    </source>
</evidence>
<dbReference type="EMBL" id="JAKMYX010000080">
    <property type="protein sequence ID" value="MDH5922963.1"/>
    <property type="molecule type" value="Genomic_DNA"/>
</dbReference>
<reference evidence="1" key="1">
    <citation type="submission" date="2022-01" db="EMBL/GenBank/DDBJ databases">
        <title>Vibrio aestuarianus Clade A and Clade B isolates are associated with Pacific oyster (Crassostrea gigas) disease outbreaks across Ireland.</title>
        <authorList>
            <person name="Coyle N."/>
            <person name="O'Toole C."/>
            <person name="Thomas J.C.L."/>
            <person name="Ryder D."/>
            <person name="Cheslett D."/>
            <person name="Feist S."/>
            <person name="Bean T."/>
            <person name="Joseph A."/>
            <person name="Waina A."/>
            <person name="Feil E."/>
            <person name="Verner-Jeffreys D.W."/>
        </authorList>
    </citation>
    <scope>NUCLEOTIDE SEQUENCE</scope>
    <source>
        <strain evidence="1">S/17/14 A</strain>
    </source>
</reference>
<proteinExistence type="predicted"/>
<dbReference type="Proteomes" id="UP001159663">
    <property type="component" value="Unassembled WGS sequence"/>
</dbReference>